<evidence type="ECO:0000256" key="1">
    <source>
        <dbReference type="SAM" id="Coils"/>
    </source>
</evidence>
<dbReference type="PANTHER" id="PTHR37012">
    <property type="entry name" value="B-ZIP TRANSCRIPTION FACTOR (EUROFUNG)-RELATED"/>
    <property type="match status" value="1"/>
</dbReference>
<feature type="compositionally biased region" description="Polar residues" evidence="2">
    <location>
        <begin position="193"/>
        <end position="227"/>
    </location>
</feature>
<name>A0A8H3F1B5_9LECA</name>
<feature type="coiled-coil region" evidence="1">
    <location>
        <begin position="85"/>
        <end position="138"/>
    </location>
</feature>
<feature type="region of interest" description="Disordered" evidence="2">
    <location>
        <begin position="191"/>
        <end position="238"/>
    </location>
</feature>
<dbReference type="CDD" id="cd14688">
    <property type="entry name" value="bZIP_YAP"/>
    <property type="match status" value="1"/>
</dbReference>
<proteinExistence type="predicted"/>
<comment type="caution">
    <text evidence="3">The sequence shown here is derived from an EMBL/GenBank/DDBJ whole genome shotgun (WGS) entry which is preliminary data.</text>
</comment>
<organism evidence="3 4">
    <name type="scientific">Gomphillus americanus</name>
    <dbReference type="NCBI Taxonomy" id="1940652"/>
    <lineage>
        <taxon>Eukaryota</taxon>
        <taxon>Fungi</taxon>
        <taxon>Dikarya</taxon>
        <taxon>Ascomycota</taxon>
        <taxon>Pezizomycotina</taxon>
        <taxon>Lecanoromycetes</taxon>
        <taxon>OSLEUM clade</taxon>
        <taxon>Ostropomycetidae</taxon>
        <taxon>Ostropales</taxon>
        <taxon>Graphidaceae</taxon>
        <taxon>Gomphilloideae</taxon>
        <taxon>Gomphillus</taxon>
    </lineage>
</organism>
<reference evidence="3" key="1">
    <citation type="submission" date="2021-03" db="EMBL/GenBank/DDBJ databases">
        <authorList>
            <person name="Tagirdzhanova G."/>
        </authorList>
    </citation>
    <scope>NUCLEOTIDE SEQUENCE</scope>
</reference>
<accession>A0A8H3F1B5</accession>
<feature type="compositionally biased region" description="Polar residues" evidence="2">
    <location>
        <begin position="260"/>
        <end position="271"/>
    </location>
</feature>
<feature type="compositionally biased region" description="Polar residues" evidence="2">
    <location>
        <begin position="279"/>
        <end position="303"/>
    </location>
</feature>
<protein>
    <recommendedName>
        <fullName evidence="5">BZIP transcription factor</fullName>
    </recommendedName>
</protein>
<dbReference type="InterPro" id="IPR021833">
    <property type="entry name" value="DUF3425"/>
</dbReference>
<dbReference type="Gene3D" id="1.20.5.170">
    <property type="match status" value="1"/>
</dbReference>
<sequence>MSDRNVSPPPPPQHAAIDGGGSRPTATPLNNGLLNSGASTGAAGALDWKSSTSPPNSRKRKAGIGSRGVANLTPEQLEKKRANDREAQRAIRERTKIQIETLEARIRELTSTQPYQEIQNILRQKELVELENADIKRRLAAVIDLIQPILANNSVAESQRASIEGILDNTSVNGHTNIESIPAENNAAAMGLSETNTSKSSPGSWHMASHSSDMASRRTSVSGNKRGSFSGGIPGLLRRTSEDNRELGLLSEVHNHGHSSENNTSSSNQPSLPADHHITLSSPIALSHRTPPNSSNTRGQPWQTIPPWGPSSSVFDNLLLEFILDAQRRRAQGLPEFELIGPLYPNFAAIAYPQHDIPCHPMSRFLRDILVPFPDVTIIANKVAIAYIMFLILRWHISPTPESFDRLPHWCHPNAWQLTVTHSLWIDYVPWPDMRGEMVRSPHLYPFDRFFVPHTKTESINWDHGENAMFVRAEAPEDADGGQVLSHAYESHIRDLDNWTLGPAFAKEFPLLAASCRITTRGEDERRNLAEKMKRHAAAAAAAAGAVGVAEGDRR</sequence>
<dbReference type="EMBL" id="CAJPDQ010000010">
    <property type="protein sequence ID" value="CAF9915738.1"/>
    <property type="molecule type" value="Genomic_DNA"/>
</dbReference>
<dbReference type="Pfam" id="PF11905">
    <property type="entry name" value="DUF3425"/>
    <property type="match status" value="1"/>
</dbReference>
<keyword evidence="1" id="KW-0175">Coiled coil</keyword>
<feature type="compositionally biased region" description="Polar residues" evidence="2">
    <location>
        <begin position="24"/>
        <end position="39"/>
    </location>
</feature>
<dbReference type="Proteomes" id="UP000664169">
    <property type="component" value="Unassembled WGS sequence"/>
</dbReference>
<gene>
    <name evidence="3" type="ORF">GOMPHAMPRED_000839</name>
</gene>
<evidence type="ECO:0000256" key="2">
    <source>
        <dbReference type="SAM" id="MobiDB-lite"/>
    </source>
</evidence>
<dbReference type="OrthoDB" id="4161589at2759"/>
<keyword evidence="4" id="KW-1185">Reference proteome</keyword>
<dbReference type="AlphaFoldDB" id="A0A8H3F1B5"/>
<evidence type="ECO:0008006" key="5">
    <source>
        <dbReference type="Google" id="ProtNLM"/>
    </source>
</evidence>
<feature type="region of interest" description="Disordered" evidence="2">
    <location>
        <begin position="255"/>
        <end position="306"/>
    </location>
</feature>
<evidence type="ECO:0000313" key="3">
    <source>
        <dbReference type="EMBL" id="CAF9915738.1"/>
    </source>
</evidence>
<dbReference type="PANTHER" id="PTHR37012:SF2">
    <property type="entry name" value="BZIP DOMAIN-CONTAINING PROTEIN-RELATED"/>
    <property type="match status" value="1"/>
</dbReference>
<evidence type="ECO:0000313" key="4">
    <source>
        <dbReference type="Proteomes" id="UP000664169"/>
    </source>
</evidence>
<feature type="region of interest" description="Disordered" evidence="2">
    <location>
        <begin position="1"/>
        <end position="68"/>
    </location>
</feature>